<name>A0A448WY94_9PLAT</name>
<evidence type="ECO:0000259" key="1">
    <source>
        <dbReference type="Pfam" id="PF00082"/>
    </source>
</evidence>
<dbReference type="InterPro" id="IPR036852">
    <property type="entry name" value="Peptidase_S8/S53_dom_sf"/>
</dbReference>
<dbReference type="GO" id="GO:0006508">
    <property type="term" value="P:proteolysis"/>
    <property type="evidence" value="ECO:0007669"/>
    <property type="project" value="InterPro"/>
</dbReference>
<gene>
    <name evidence="2" type="ORF">PXEA_LOCUS16698</name>
</gene>
<dbReference type="Pfam" id="PF00082">
    <property type="entry name" value="Peptidase_S8"/>
    <property type="match status" value="1"/>
</dbReference>
<evidence type="ECO:0000313" key="2">
    <source>
        <dbReference type="EMBL" id="VEL23258.1"/>
    </source>
</evidence>
<dbReference type="AlphaFoldDB" id="A0A448WY94"/>
<evidence type="ECO:0000313" key="3">
    <source>
        <dbReference type="Proteomes" id="UP000784294"/>
    </source>
</evidence>
<sequence>MMHTLYGQAELDANSSSFATDIPPLLTTSMSTTTSTLNFDTSVPDRIGVSKSLTGGGSTSGPGISSLLSTPVPVPYTWASRGPGLDGSLGITVSAPGGAIASVAAWQLRPANLLNGSSMSSPSVAGIIGKYFQNFITFVF</sequence>
<dbReference type="OrthoDB" id="10256524at2759"/>
<feature type="domain" description="Peptidase S8/S53" evidence="1">
    <location>
        <begin position="75"/>
        <end position="133"/>
    </location>
</feature>
<protein>
    <recommendedName>
        <fullName evidence="1">Peptidase S8/S53 domain-containing protein</fullName>
    </recommendedName>
</protein>
<dbReference type="InterPro" id="IPR000209">
    <property type="entry name" value="Peptidase_S8/S53_dom"/>
</dbReference>
<accession>A0A448WY94</accession>
<dbReference type="GO" id="GO:0004252">
    <property type="term" value="F:serine-type endopeptidase activity"/>
    <property type="evidence" value="ECO:0007669"/>
    <property type="project" value="InterPro"/>
</dbReference>
<reference evidence="2" key="1">
    <citation type="submission" date="2018-11" db="EMBL/GenBank/DDBJ databases">
        <authorList>
            <consortium name="Pathogen Informatics"/>
        </authorList>
    </citation>
    <scope>NUCLEOTIDE SEQUENCE</scope>
</reference>
<organism evidence="2 3">
    <name type="scientific">Protopolystoma xenopodis</name>
    <dbReference type="NCBI Taxonomy" id="117903"/>
    <lineage>
        <taxon>Eukaryota</taxon>
        <taxon>Metazoa</taxon>
        <taxon>Spiralia</taxon>
        <taxon>Lophotrochozoa</taxon>
        <taxon>Platyhelminthes</taxon>
        <taxon>Monogenea</taxon>
        <taxon>Polyopisthocotylea</taxon>
        <taxon>Polystomatidea</taxon>
        <taxon>Polystomatidae</taxon>
        <taxon>Protopolystoma</taxon>
    </lineage>
</organism>
<keyword evidence="3" id="KW-1185">Reference proteome</keyword>
<comment type="caution">
    <text evidence="2">The sequence shown here is derived from an EMBL/GenBank/DDBJ whole genome shotgun (WGS) entry which is preliminary data.</text>
</comment>
<dbReference type="EMBL" id="CAAALY010061007">
    <property type="protein sequence ID" value="VEL23258.1"/>
    <property type="molecule type" value="Genomic_DNA"/>
</dbReference>
<proteinExistence type="predicted"/>
<dbReference type="Gene3D" id="3.40.50.200">
    <property type="entry name" value="Peptidase S8/S53 domain"/>
    <property type="match status" value="1"/>
</dbReference>
<dbReference type="SUPFAM" id="SSF52743">
    <property type="entry name" value="Subtilisin-like"/>
    <property type="match status" value="1"/>
</dbReference>
<dbReference type="Proteomes" id="UP000784294">
    <property type="component" value="Unassembled WGS sequence"/>
</dbReference>